<feature type="transmembrane region" description="Helical" evidence="2">
    <location>
        <begin position="221"/>
        <end position="246"/>
    </location>
</feature>
<reference evidence="5" key="1">
    <citation type="journal article" date="2016" name="Genome Biol. Evol.">
        <title>Comparative 'omics' of the Fusarium fujikuroi species complex highlights differences in genetic potential and metabolite synthesis.</title>
        <authorList>
            <person name="Niehaus E.-M."/>
            <person name="Muensterkoetter M."/>
            <person name="Proctor R.H."/>
            <person name="Brown D.W."/>
            <person name="Sharon A."/>
            <person name="Idan Y."/>
            <person name="Oren-Young L."/>
            <person name="Sieber C.M."/>
            <person name="Novak O."/>
            <person name="Pencik A."/>
            <person name="Tarkowska D."/>
            <person name="Hromadova K."/>
            <person name="Freeman S."/>
            <person name="Maymon M."/>
            <person name="Elazar M."/>
            <person name="Youssef S.A."/>
            <person name="El-Shabrawy E.S.M."/>
            <person name="Shalaby A.B.A."/>
            <person name="Houterman P."/>
            <person name="Brock N.L."/>
            <person name="Burkhardt I."/>
            <person name="Tsavkelova E.A."/>
            <person name="Dickschat J.S."/>
            <person name="Galuszka P."/>
            <person name="Gueldener U."/>
            <person name="Tudzynski B."/>
        </authorList>
    </citation>
    <scope>NUCLEOTIDE SEQUENCE [LARGE SCALE GENOMIC DNA]</scope>
    <source>
        <strain evidence="5">MRC7560</strain>
    </source>
</reference>
<evidence type="ECO:0000256" key="1">
    <source>
        <dbReference type="SAM" id="MobiDB-lite"/>
    </source>
</evidence>
<feature type="chain" id="PRO_5012996041" evidence="3">
    <location>
        <begin position="23"/>
        <end position="383"/>
    </location>
</feature>
<feature type="signal peptide" evidence="3">
    <location>
        <begin position="1"/>
        <end position="22"/>
    </location>
</feature>
<gene>
    <name evidence="4" type="ORF">FMAN_05292</name>
</gene>
<accession>A0A1L7SZG3</accession>
<evidence type="ECO:0000313" key="5">
    <source>
        <dbReference type="Proteomes" id="UP000184255"/>
    </source>
</evidence>
<feature type="transmembrane region" description="Helical" evidence="2">
    <location>
        <begin position="198"/>
        <end position="215"/>
    </location>
</feature>
<protein>
    <submittedName>
        <fullName evidence="4">Uncharacterized protein</fullName>
    </submittedName>
</protein>
<dbReference type="RefSeq" id="XP_041678967.1">
    <property type="nucleotide sequence ID" value="XM_041828068.1"/>
</dbReference>
<feature type="transmembrane region" description="Helical" evidence="2">
    <location>
        <begin position="325"/>
        <end position="344"/>
    </location>
</feature>
<dbReference type="VEuPathDB" id="FungiDB:FMAN_05292"/>
<evidence type="ECO:0000256" key="2">
    <source>
        <dbReference type="SAM" id="Phobius"/>
    </source>
</evidence>
<dbReference type="GeneID" id="65084559"/>
<comment type="caution">
    <text evidence="4">The sequence shown here is derived from an EMBL/GenBank/DDBJ whole genome shotgun (WGS) entry which is preliminary data.</text>
</comment>
<dbReference type="EMBL" id="FCQH01000002">
    <property type="protein sequence ID" value="CVK87896.1"/>
    <property type="molecule type" value="Genomic_DNA"/>
</dbReference>
<feature type="region of interest" description="Disordered" evidence="1">
    <location>
        <begin position="355"/>
        <end position="383"/>
    </location>
</feature>
<feature type="transmembrane region" description="Helical" evidence="2">
    <location>
        <begin position="295"/>
        <end position="319"/>
    </location>
</feature>
<evidence type="ECO:0000313" key="4">
    <source>
        <dbReference type="EMBL" id="CVK87896.1"/>
    </source>
</evidence>
<proteinExistence type="predicted"/>
<keyword evidence="5" id="KW-1185">Reference proteome</keyword>
<evidence type="ECO:0000256" key="3">
    <source>
        <dbReference type="SAM" id="SignalP"/>
    </source>
</evidence>
<keyword evidence="2" id="KW-1133">Transmembrane helix</keyword>
<keyword evidence="3" id="KW-0732">Signal</keyword>
<organism evidence="4 5">
    <name type="scientific">Fusarium mangiferae</name>
    <name type="common">Mango malformation disease fungus</name>
    <dbReference type="NCBI Taxonomy" id="192010"/>
    <lineage>
        <taxon>Eukaryota</taxon>
        <taxon>Fungi</taxon>
        <taxon>Dikarya</taxon>
        <taxon>Ascomycota</taxon>
        <taxon>Pezizomycotina</taxon>
        <taxon>Sordariomycetes</taxon>
        <taxon>Hypocreomycetidae</taxon>
        <taxon>Hypocreales</taxon>
        <taxon>Nectriaceae</taxon>
        <taxon>Fusarium</taxon>
        <taxon>Fusarium fujikuroi species complex</taxon>
    </lineage>
</organism>
<dbReference type="AlphaFoldDB" id="A0A1L7SZG3"/>
<name>A0A1L7SZG3_FUSMA</name>
<feature type="compositionally biased region" description="Basic and acidic residues" evidence="1">
    <location>
        <begin position="355"/>
        <end position="366"/>
    </location>
</feature>
<sequence length="383" mass="41897">MHYSKVLSLLAAYSLYFSIAAAGLSRSRSQFKTFFPTVEEHDKWKFHANCSDQFTDYWNESKEDPGRGHEWSRNLLECILEEYGEANKANMAVTGILLALLPAGLVQFGPGLAEISLLSTRRPILATLLGFGLLSPSPTEFDFENIVNKAVNGGEALIPIRALNGDGTPFLAKILVSVIEYGIAMAATANYFYHLFRFTYHAVPLAPLVVYIPGIPETATLFGWGFLNLPIFLLAFVVSAKTVGLITSRSDNDNKRNVVARFIVAELTPCGQGPKLKEIQTPECPRTLPRLLGPVVRLVAGLHIITGTVLIGSIVLIPLGDSLPVIYAFIFAAICTRAILSYELNGLALRAERKEGRTKNDTRCPESQDYTSVSQVDSSVKAA</sequence>
<keyword evidence="2" id="KW-0812">Transmembrane</keyword>
<dbReference type="Proteomes" id="UP000184255">
    <property type="component" value="Unassembled WGS sequence"/>
</dbReference>
<feature type="compositionally biased region" description="Polar residues" evidence="1">
    <location>
        <begin position="368"/>
        <end position="383"/>
    </location>
</feature>
<keyword evidence="2" id="KW-0472">Membrane</keyword>